<feature type="region of interest" description="Disordered" evidence="1">
    <location>
        <begin position="372"/>
        <end position="413"/>
    </location>
</feature>
<dbReference type="Proteomes" id="UP000815677">
    <property type="component" value="Unassembled WGS sequence"/>
</dbReference>
<dbReference type="EMBL" id="DF847782">
    <property type="protein sequence ID" value="GAT52537.1"/>
    <property type="molecule type" value="Genomic_DNA"/>
</dbReference>
<accession>A0ABQ0LPS3</accession>
<feature type="compositionally biased region" description="Low complexity" evidence="1">
    <location>
        <begin position="267"/>
        <end position="279"/>
    </location>
</feature>
<evidence type="ECO:0000256" key="2">
    <source>
        <dbReference type="SAM" id="Phobius"/>
    </source>
</evidence>
<keyword evidence="4" id="KW-1185">Reference proteome</keyword>
<keyword evidence="2" id="KW-0472">Membrane</keyword>
<proteinExistence type="predicted"/>
<feature type="transmembrane region" description="Helical" evidence="2">
    <location>
        <begin position="324"/>
        <end position="344"/>
    </location>
</feature>
<protein>
    <submittedName>
        <fullName evidence="3">Uncharacterized protein</fullName>
    </submittedName>
</protein>
<organism evidence="3 4">
    <name type="scientific">Mycena chlorophos</name>
    <name type="common">Agaric fungus</name>
    <name type="synonym">Agaricus chlorophos</name>
    <dbReference type="NCBI Taxonomy" id="658473"/>
    <lineage>
        <taxon>Eukaryota</taxon>
        <taxon>Fungi</taxon>
        <taxon>Dikarya</taxon>
        <taxon>Basidiomycota</taxon>
        <taxon>Agaricomycotina</taxon>
        <taxon>Agaricomycetes</taxon>
        <taxon>Agaricomycetidae</taxon>
        <taxon>Agaricales</taxon>
        <taxon>Marasmiineae</taxon>
        <taxon>Mycenaceae</taxon>
        <taxon>Mycena</taxon>
    </lineage>
</organism>
<evidence type="ECO:0000313" key="4">
    <source>
        <dbReference type="Proteomes" id="UP000815677"/>
    </source>
</evidence>
<gene>
    <name evidence="3" type="ORF">MCHLO_09579</name>
</gene>
<sequence length="429" mass="45158">MPATRVHSADQTPSTGDDQTARNLIALLSLALNPRSLPPSSPPPPPAAGVILSQAAMSSIIVNTTWDNADSNFQWFGLWDAVNSSSAATGFCVVCDVVQPLGVFDGTYAMGVSLHSSNETAVYAHGSFVFLGSAIYLYGVGHSAAADDWPPGYDFQPSIVFSLDPAQGGSTQRTTYRYAGNASVAYNTLFFSAEGLSTDTFHRLSWNITLPTTTTATNTTAIALFDYAVVTSLLELGPPVSVGTSSGSASLSRSTASTWSSFQSASTFSSTSSSQIPNIIPRPGPGPTSAASNFTQAGTGATTGSDPSSSLTHRSSGPNTRTGILTGSILGALALTALLIILFLRRRRVQRQQTRTRSHFREQMRARFPHLESLPPRTSDIDAARGSLASSGSSFGSGMDDAQQGTLLGRDPLDIVPQRHVRPGFLRNS</sequence>
<evidence type="ECO:0000256" key="1">
    <source>
        <dbReference type="SAM" id="MobiDB-lite"/>
    </source>
</evidence>
<keyword evidence="2" id="KW-0812">Transmembrane</keyword>
<keyword evidence="2" id="KW-1133">Transmembrane helix</keyword>
<evidence type="ECO:0000313" key="3">
    <source>
        <dbReference type="EMBL" id="GAT52537.1"/>
    </source>
</evidence>
<name>A0ABQ0LPS3_MYCCL</name>
<feature type="compositionally biased region" description="Polar residues" evidence="1">
    <location>
        <begin position="289"/>
        <end position="319"/>
    </location>
</feature>
<reference evidence="3" key="1">
    <citation type="submission" date="2014-09" db="EMBL/GenBank/DDBJ databases">
        <title>Genome sequence of the luminous mushroom Mycena chlorophos for searching fungal bioluminescence genes.</title>
        <authorList>
            <person name="Tanaka Y."/>
            <person name="Kasuga D."/>
            <person name="Oba Y."/>
            <person name="Hase S."/>
            <person name="Sato K."/>
            <person name="Oba Y."/>
            <person name="Sakakibara Y."/>
        </authorList>
    </citation>
    <scope>NUCLEOTIDE SEQUENCE</scope>
</reference>
<feature type="compositionally biased region" description="Low complexity" evidence="1">
    <location>
        <begin position="384"/>
        <end position="402"/>
    </location>
</feature>
<feature type="region of interest" description="Disordered" evidence="1">
    <location>
        <begin position="267"/>
        <end position="319"/>
    </location>
</feature>